<comment type="caution">
    <text evidence="1">The sequence shown here is derived from an EMBL/GenBank/DDBJ whole genome shotgun (WGS) entry which is preliminary data.</text>
</comment>
<name>A0A934I2L3_9CLOT</name>
<keyword evidence="2" id="KW-1185">Reference proteome</keyword>
<dbReference type="EMBL" id="JAEEGB010000037">
    <property type="protein sequence ID" value="MBI6874952.1"/>
    <property type="molecule type" value="Genomic_DNA"/>
</dbReference>
<dbReference type="RefSeq" id="WP_211144326.1">
    <property type="nucleotide sequence ID" value="NZ_JAEEGB010000037.1"/>
</dbReference>
<dbReference type="AlphaFoldDB" id="A0A934I2L3"/>
<gene>
    <name evidence="1" type="ORF">I6U51_19975</name>
</gene>
<accession>A0A934I2L3</accession>
<evidence type="ECO:0000313" key="2">
    <source>
        <dbReference type="Proteomes" id="UP000622687"/>
    </source>
</evidence>
<proteinExistence type="predicted"/>
<sequence>MKYKIGQKIEFTNNFTVELEKGKKARIVKGDKAMVVRKVDENSGEIVYITGEASGLSQIIAINVDEKVDADYIAGKIINNL</sequence>
<reference evidence="1" key="1">
    <citation type="submission" date="2020-12" db="EMBL/GenBank/DDBJ databases">
        <title>Clostridium thailandense sp. nov., a novel acetogenic bacterium isolated from peat land soil in Thailand.</title>
        <authorList>
            <person name="Chaikitkaew S."/>
            <person name="Birkeland N.K."/>
        </authorList>
    </citation>
    <scope>NUCLEOTIDE SEQUENCE</scope>
    <source>
        <strain evidence="1">DSM 17425</strain>
    </source>
</reference>
<organism evidence="1 2">
    <name type="scientific">Clostridium aciditolerans</name>
    <dbReference type="NCBI Taxonomy" id="339861"/>
    <lineage>
        <taxon>Bacteria</taxon>
        <taxon>Bacillati</taxon>
        <taxon>Bacillota</taxon>
        <taxon>Clostridia</taxon>
        <taxon>Eubacteriales</taxon>
        <taxon>Clostridiaceae</taxon>
        <taxon>Clostridium</taxon>
    </lineage>
</organism>
<protein>
    <submittedName>
        <fullName evidence="1">Uncharacterized protein</fullName>
    </submittedName>
</protein>
<dbReference type="Proteomes" id="UP000622687">
    <property type="component" value="Unassembled WGS sequence"/>
</dbReference>
<evidence type="ECO:0000313" key="1">
    <source>
        <dbReference type="EMBL" id="MBI6874952.1"/>
    </source>
</evidence>